<name>A0ABW4CE35_9BACL</name>
<dbReference type="RefSeq" id="WP_380166540.1">
    <property type="nucleotide sequence ID" value="NZ_JBHTNU010000016.1"/>
</dbReference>
<dbReference type="InterPro" id="IPR017871">
    <property type="entry name" value="ABC_transporter-like_CS"/>
</dbReference>
<comment type="subcellular location">
    <subcellularLocation>
        <location evidence="1">Cell membrane</location>
        <topology evidence="1">Multi-pass membrane protein</topology>
    </subcellularLocation>
</comment>
<feature type="transmembrane region" description="Helical" evidence="7">
    <location>
        <begin position="53"/>
        <end position="73"/>
    </location>
</feature>
<dbReference type="InterPro" id="IPR039421">
    <property type="entry name" value="Type_1_exporter"/>
</dbReference>
<feature type="domain" description="ABC transporter" evidence="8">
    <location>
        <begin position="342"/>
        <end position="576"/>
    </location>
</feature>
<evidence type="ECO:0000259" key="8">
    <source>
        <dbReference type="PROSITE" id="PS50893"/>
    </source>
</evidence>
<keyword evidence="11" id="KW-1185">Reference proteome</keyword>
<sequence>MMGKEWIGHDLWTHRWRFVLVIFLSLLTAGCACALTFTSGILISKASLRPENILMVYVPVVLVRAFGIGRAAVHYVERLVGHDLVLRILSRMRTRLYRILEPQALLIRSRYRTGEVLGTLADDVEHLQDVYVRTIFPVVTAAVVYVVWVAVLGRLDLSFALWMALYLLILILVLPAVSLWVTYRKRKEMKRGRNRLYQKLTDAVLGLSDWVISGRSKEFVYSYETDEAKVTAVENRLHRWVSLRTFLAHLVVGGLIVLTAYWSGGQFADGMLDGPFIAAYVLVILPLMDVFLPISEAVERIPQYEESLERIHRMGGTDPKMGSTERKVSDSVLEKARSQADIRLENVSYRYESSVERSISDLSLDISRGKKLAVIGRSGAGKSTLLKLIQGAIVPEQGQVTINGIRVDQFGNDMPKLIAVLNQRPYLFDTTVANNIRLGKPEATDEEIRNVAKQVKLDPLIESLPLGYRTPMLETGDRFSGGERQRIAWARILLQDTPVIILDEPTVGLDPATERDLLRTVFQTLQGKTLIWITHHLVGVEQMDEVVFIEEGQVEMRGSHEHLLETVPRYRHLYQLDRPILADV</sequence>
<evidence type="ECO:0000313" key="11">
    <source>
        <dbReference type="Proteomes" id="UP001597282"/>
    </source>
</evidence>
<feature type="transmembrane region" description="Helical" evidence="7">
    <location>
        <begin position="276"/>
        <end position="294"/>
    </location>
</feature>
<dbReference type="NCBIfam" id="TIGR02868">
    <property type="entry name" value="CydC"/>
    <property type="match status" value="1"/>
</dbReference>
<organism evidence="10 11">
    <name type="scientific">Kroppenstedtia sanguinis</name>
    <dbReference type="NCBI Taxonomy" id="1380684"/>
    <lineage>
        <taxon>Bacteria</taxon>
        <taxon>Bacillati</taxon>
        <taxon>Bacillota</taxon>
        <taxon>Bacilli</taxon>
        <taxon>Bacillales</taxon>
        <taxon>Thermoactinomycetaceae</taxon>
        <taxon>Kroppenstedtia</taxon>
    </lineage>
</organism>
<feature type="domain" description="ABC transmembrane type-1" evidence="9">
    <location>
        <begin position="19"/>
        <end position="303"/>
    </location>
</feature>
<dbReference type="Pfam" id="PF00664">
    <property type="entry name" value="ABC_membrane"/>
    <property type="match status" value="1"/>
</dbReference>
<dbReference type="Gene3D" id="1.20.1560.10">
    <property type="entry name" value="ABC transporter type 1, transmembrane domain"/>
    <property type="match status" value="1"/>
</dbReference>
<evidence type="ECO:0000256" key="7">
    <source>
        <dbReference type="SAM" id="Phobius"/>
    </source>
</evidence>
<dbReference type="InterPro" id="IPR036640">
    <property type="entry name" value="ABC1_TM_sf"/>
</dbReference>
<dbReference type="PROSITE" id="PS50893">
    <property type="entry name" value="ABC_TRANSPORTER_2"/>
    <property type="match status" value="1"/>
</dbReference>
<evidence type="ECO:0000313" key="10">
    <source>
        <dbReference type="EMBL" id="MFD1428025.1"/>
    </source>
</evidence>
<proteinExistence type="predicted"/>
<dbReference type="SUPFAM" id="SSF52540">
    <property type="entry name" value="P-loop containing nucleoside triphosphate hydrolases"/>
    <property type="match status" value="1"/>
</dbReference>
<dbReference type="Proteomes" id="UP001597282">
    <property type="component" value="Unassembled WGS sequence"/>
</dbReference>
<feature type="transmembrane region" description="Helical" evidence="7">
    <location>
        <begin position="246"/>
        <end position="264"/>
    </location>
</feature>
<dbReference type="CDD" id="cd03247">
    <property type="entry name" value="ABCC_cytochrome_bd"/>
    <property type="match status" value="1"/>
</dbReference>
<keyword evidence="2 7" id="KW-0812">Transmembrane</keyword>
<evidence type="ECO:0000256" key="2">
    <source>
        <dbReference type="ARBA" id="ARBA00022692"/>
    </source>
</evidence>
<evidence type="ECO:0000256" key="1">
    <source>
        <dbReference type="ARBA" id="ARBA00004651"/>
    </source>
</evidence>
<keyword evidence="6 7" id="KW-0472">Membrane</keyword>
<dbReference type="PROSITE" id="PS50929">
    <property type="entry name" value="ABC_TM1F"/>
    <property type="match status" value="1"/>
</dbReference>
<dbReference type="PANTHER" id="PTHR24221:SF653">
    <property type="entry name" value="TRANSPORT ATP-BINDING PROTEIN CYDC"/>
    <property type="match status" value="1"/>
</dbReference>
<evidence type="ECO:0000256" key="3">
    <source>
        <dbReference type="ARBA" id="ARBA00022741"/>
    </source>
</evidence>
<keyword evidence="5 7" id="KW-1133">Transmembrane helix</keyword>
<dbReference type="PROSITE" id="PS00211">
    <property type="entry name" value="ABC_TRANSPORTER_1"/>
    <property type="match status" value="1"/>
</dbReference>
<dbReference type="InterPro" id="IPR003439">
    <property type="entry name" value="ABC_transporter-like_ATP-bd"/>
</dbReference>
<evidence type="ECO:0000256" key="4">
    <source>
        <dbReference type="ARBA" id="ARBA00022840"/>
    </source>
</evidence>
<comment type="caution">
    <text evidence="10">The sequence shown here is derived from an EMBL/GenBank/DDBJ whole genome shotgun (WGS) entry which is preliminary data.</text>
</comment>
<dbReference type="Pfam" id="PF00005">
    <property type="entry name" value="ABC_tran"/>
    <property type="match status" value="1"/>
</dbReference>
<dbReference type="SMART" id="SM00382">
    <property type="entry name" value="AAA"/>
    <property type="match status" value="1"/>
</dbReference>
<evidence type="ECO:0000256" key="6">
    <source>
        <dbReference type="ARBA" id="ARBA00023136"/>
    </source>
</evidence>
<keyword evidence="3" id="KW-0547">Nucleotide-binding</keyword>
<keyword evidence="4" id="KW-0067">ATP-binding</keyword>
<feature type="transmembrane region" description="Helical" evidence="7">
    <location>
        <begin position="159"/>
        <end position="183"/>
    </location>
</feature>
<reference evidence="11" key="1">
    <citation type="journal article" date="2019" name="Int. J. Syst. Evol. Microbiol.">
        <title>The Global Catalogue of Microorganisms (GCM) 10K type strain sequencing project: providing services to taxonomists for standard genome sequencing and annotation.</title>
        <authorList>
            <consortium name="The Broad Institute Genomics Platform"/>
            <consortium name="The Broad Institute Genome Sequencing Center for Infectious Disease"/>
            <person name="Wu L."/>
            <person name="Ma J."/>
        </authorList>
    </citation>
    <scope>NUCLEOTIDE SEQUENCE [LARGE SCALE GENOMIC DNA]</scope>
    <source>
        <strain evidence="11">S1</strain>
    </source>
</reference>
<dbReference type="SUPFAM" id="SSF90123">
    <property type="entry name" value="ABC transporter transmembrane region"/>
    <property type="match status" value="1"/>
</dbReference>
<dbReference type="PROSITE" id="PS51257">
    <property type="entry name" value="PROKAR_LIPOPROTEIN"/>
    <property type="match status" value="1"/>
</dbReference>
<dbReference type="EMBL" id="JBHTNU010000016">
    <property type="protein sequence ID" value="MFD1428025.1"/>
    <property type="molecule type" value="Genomic_DNA"/>
</dbReference>
<evidence type="ECO:0000256" key="5">
    <source>
        <dbReference type="ARBA" id="ARBA00022989"/>
    </source>
</evidence>
<evidence type="ECO:0000259" key="9">
    <source>
        <dbReference type="PROSITE" id="PS50929"/>
    </source>
</evidence>
<dbReference type="InterPro" id="IPR003593">
    <property type="entry name" value="AAA+_ATPase"/>
</dbReference>
<dbReference type="PANTHER" id="PTHR24221">
    <property type="entry name" value="ATP-BINDING CASSETTE SUB-FAMILY B"/>
    <property type="match status" value="1"/>
</dbReference>
<dbReference type="InterPro" id="IPR011527">
    <property type="entry name" value="ABC1_TM_dom"/>
</dbReference>
<dbReference type="InterPro" id="IPR014223">
    <property type="entry name" value="ABC_CydC/D"/>
</dbReference>
<dbReference type="InterPro" id="IPR027417">
    <property type="entry name" value="P-loop_NTPase"/>
</dbReference>
<gene>
    <name evidence="10" type="primary">cydC</name>
    <name evidence="10" type="ORF">ACFQ4Y_14050</name>
</gene>
<dbReference type="Gene3D" id="3.40.50.300">
    <property type="entry name" value="P-loop containing nucleotide triphosphate hydrolases"/>
    <property type="match status" value="1"/>
</dbReference>
<accession>A0ABW4CE35</accession>
<feature type="transmembrane region" description="Helical" evidence="7">
    <location>
        <begin position="135"/>
        <end position="153"/>
    </location>
</feature>
<protein>
    <submittedName>
        <fullName evidence="10">Thiol reductant ABC exporter subunit CydC</fullName>
    </submittedName>
</protein>